<dbReference type="AlphaFoldDB" id="A0AAE0KYE8"/>
<evidence type="ECO:0000313" key="1">
    <source>
        <dbReference type="EMBL" id="KAK3265084.1"/>
    </source>
</evidence>
<proteinExistence type="predicted"/>
<keyword evidence="2" id="KW-1185">Reference proteome</keyword>
<sequence length="107" mass="12166">MSRQPSKVGVISDNYDALRFKLQALLKEPELPEYIPKALYGGGRIPWANFAIVQPDDSVAAITRDAARNSATALHQFLQQFRPLARKYPCLWQMVVALSPWRNGIRR</sequence>
<organism evidence="1 2">
    <name type="scientific">Cymbomonas tetramitiformis</name>
    <dbReference type="NCBI Taxonomy" id="36881"/>
    <lineage>
        <taxon>Eukaryota</taxon>
        <taxon>Viridiplantae</taxon>
        <taxon>Chlorophyta</taxon>
        <taxon>Pyramimonadophyceae</taxon>
        <taxon>Pyramimonadales</taxon>
        <taxon>Pyramimonadaceae</taxon>
        <taxon>Cymbomonas</taxon>
    </lineage>
</organism>
<evidence type="ECO:0000313" key="2">
    <source>
        <dbReference type="Proteomes" id="UP001190700"/>
    </source>
</evidence>
<protein>
    <submittedName>
        <fullName evidence="1">Uncharacterized protein</fullName>
    </submittedName>
</protein>
<name>A0AAE0KYE8_9CHLO</name>
<reference evidence="1 2" key="1">
    <citation type="journal article" date="2015" name="Genome Biol. Evol.">
        <title>Comparative Genomics of a Bacterivorous Green Alga Reveals Evolutionary Causalities and Consequences of Phago-Mixotrophic Mode of Nutrition.</title>
        <authorList>
            <person name="Burns J.A."/>
            <person name="Paasch A."/>
            <person name="Narechania A."/>
            <person name="Kim E."/>
        </authorList>
    </citation>
    <scope>NUCLEOTIDE SEQUENCE [LARGE SCALE GENOMIC DNA]</scope>
    <source>
        <strain evidence="1 2">PLY_AMNH</strain>
    </source>
</reference>
<dbReference type="EMBL" id="LGRX02014155">
    <property type="protein sequence ID" value="KAK3265084.1"/>
    <property type="molecule type" value="Genomic_DNA"/>
</dbReference>
<dbReference type="Proteomes" id="UP001190700">
    <property type="component" value="Unassembled WGS sequence"/>
</dbReference>
<comment type="caution">
    <text evidence="1">The sequence shown here is derived from an EMBL/GenBank/DDBJ whole genome shotgun (WGS) entry which is preliminary data.</text>
</comment>
<gene>
    <name evidence="1" type="ORF">CYMTET_26213</name>
</gene>
<accession>A0AAE0KYE8</accession>